<dbReference type="OrthoDB" id="4267316at2759"/>
<organism evidence="4 5">
    <name type="scientific">Ascochyta lentis</name>
    <dbReference type="NCBI Taxonomy" id="205686"/>
    <lineage>
        <taxon>Eukaryota</taxon>
        <taxon>Fungi</taxon>
        <taxon>Dikarya</taxon>
        <taxon>Ascomycota</taxon>
        <taxon>Pezizomycotina</taxon>
        <taxon>Dothideomycetes</taxon>
        <taxon>Pleosporomycetidae</taxon>
        <taxon>Pleosporales</taxon>
        <taxon>Pleosporineae</taxon>
        <taxon>Didymellaceae</taxon>
        <taxon>Ascochyta</taxon>
    </lineage>
</organism>
<accession>A0A8H7J5K6</accession>
<keyword evidence="5" id="KW-1185">Reference proteome</keyword>
<dbReference type="EMBL" id="RZGK01000007">
    <property type="protein sequence ID" value="KAF9697531.1"/>
    <property type="molecule type" value="Genomic_DNA"/>
</dbReference>
<dbReference type="EC" id="2.7.11.1" evidence="1"/>
<evidence type="ECO:0000313" key="5">
    <source>
        <dbReference type="Proteomes" id="UP000651452"/>
    </source>
</evidence>
<comment type="catalytic activity">
    <reaction evidence="3">
        <text>L-seryl-[protein] + ATP = O-phospho-L-seryl-[protein] + ADP + H(+)</text>
        <dbReference type="Rhea" id="RHEA:17989"/>
        <dbReference type="Rhea" id="RHEA-COMP:9863"/>
        <dbReference type="Rhea" id="RHEA-COMP:11604"/>
        <dbReference type="ChEBI" id="CHEBI:15378"/>
        <dbReference type="ChEBI" id="CHEBI:29999"/>
        <dbReference type="ChEBI" id="CHEBI:30616"/>
        <dbReference type="ChEBI" id="CHEBI:83421"/>
        <dbReference type="ChEBI" id="CHEBI:456216"/>
        <dbReference type="EC" id="2.7.11.1"/>
    </reaction>
</comment>
<dbReference type="AlphaFoldDB" id="A0A8H7J5K6"/>
<sequence>MSDPYDSGSNSLPSPLRSPAKSLSCPYSPGATFIAYRHLPPAPFGGSYTKCDRPNQRDLKRTTQLDWCVAHPPTAGITFSDDSHSFNITSIIRGGEDCGAQIVLSNTGLVAKIYDPLFYSFQNQEFSEFNVDVTTAADSEYSIEAAAYSKLQQTPVEGSITPQYYGSWTIDIASNVQGEYITREVRMILVEHVPGVRMVDIDPDLLTPELREHVMIRVIEADYDLRRAGVRHDDLAPRNIILSEKPDTIDPNIRVTLVDFGHSIVYDIRYGRPLRWEVCNPLFNWASASTWSFMGWLPSFSEESVNSRWELWGDGRNGKYAKVERDPDSQVGKPLKPKLRGELKRNC</sequence>
<evidence type="ECO:0000256" key="1">
    <source>
        <dbReference type="ARBA" id="ARBA00012513"/>
    </source>
</evidence>
<dbReference type="Proteomes" id="UP000651452">
    <property type="component" value="Unassembled WGS sequence"/>
</dbReference>
<dbReference type="GO" id="GO:0004674">
    <property type="term" value="F:protein serine/threonine kinase activity"/>
    <property type="evidence" value="ECO:0007669"/>
    <property type="project" value="UniProtKB-EC"/>
</dbReference>
<gene>
    <name evidence="4" type="ORF">EKO04_004122</name>
</gene>
<evidence type="ECO:0000256" key="3">
    <source>
        <dbReference type="ARBA" id="ARBA00048679"/>
    </source>
</evidence>
<dbReference type="InterPro" id="IPR008266">
    <property type="entry name" value="Tyr_kinase_AS"/>
</dbReference>
<protein>
    <recommendedName>
        <fullName evidence="1">non-specific serine/threonine protein kinase</fullName>
        <ecNumber evidence="1">2.7.11.1</ecNumber>
    </recommendedName>
</protein>
<comment type="caution">
    <text evidence="4">The sequence shown here is derived from an EMBL/GenBank/DDBJ whole genome shotgun (WGS) entry which is preliminary data.</text>
</comment>
<comment type="catalytic activity">
    <reaction evidence="2">
        <text>L-threonyl-[protein] + ATP = O-phospho-L-threonyl-[protein] + ADP + H(+)</text>
        <dbReference type="Rhea" id="RHEA:46608"/>
        <dbReference type="Rhea" id="RHEA-COMP:11060"/>
        <dbReference type="Rhea" id="RHEA-COMP:11605"/>
        <dbReference type="ChEBI" id="CHEBI:15378"/>
        <dbReference type="ChEBI" id="CHEBI:30013"/>
        <dbReference type="ChEBI" id="CHEBI:30616"/>
        <dbReference type="ChEBI" id="CHEBI:61977"/>
        <dbReference type="ChEBI" id="CHEBI:456216"/>
        <dbReference type="EC" id="2.7.11.1"/>
    </reaction>
</comment>
<dbReference type="InterPro" id="IPR011009">
    <property type="entry name" value="Kinase-like_dom_sf"/>
</dbReference>
<reference evidence="4" key="2">
    <citation type="submission" date="2020-09" db="EMBL/GenBank/DDBJ databases">
        <title>Reference genome assembly for Australian Ascochyta lentis isolate Al4.</title>
        <authorList>
            <person name="Lee R.C."/>
            <person name="Farfan-Caceres L.M."/>
            <person name="Debler J.W."/>
            <person name="Williams A.H."/>
            <person name="Henares B.M."/>
        </authorList>
    </citation>
    <scope>NUCLEOTIDE SEQUENCE</scope>
    <source>
        <strain evidence="4">Al4</strain>
    </source>
</reference>
<evidence type="ECO:0000313" key="4">
    <source>
        <dbReference type="EMBL" id="KAF9697531.1"/>
    </source>
</evidence>
<dbReference type="SUPFAM" id="SSF56112">
    <property type="entry name" value="Protein kinase-like (PK-like)"/>
    <property type="match status" value="1"/>
</dbReference>
<reference evidence="4" key="1">
    <citation type="submission" date="2018-12" db="EMBL/GenBank/DDBJ databases">
        <authorList>
            <person name="Syme R.A."/>
            <person name="Farfan-Caceres L."/>
            <person name="Lichtenzveig J."/>
        </authorList>
    </citation>
    <scope>NUCLEOTIDE SEQUENCE</scope>
    <source>
        <strain evidence="4">Al4</strain>
    </source>
</reference>
<proteinExistence type="predicted"/>
<evidence type="ECO:0000256" key="2">
    <source>
        <dbReference type="ARBA" id="ARBA00047899"/>
    </source>
</evidence>
<dbReference type="PROSITE" id="PS00109">
    <property type="entry name" value="PROTEIN_KINASE_TYR"/>
    <property type="match status" value="1"/>
</dbReference>
<name>A0A8H7J5K6_9PLEO</name>